<evidence type="ECO:0000259" key="2">
    <source>
        <dbReference type="Pfam" id="PF21302"/>
    </source>
</evidence>
<dbReference type="InterPro" id="IPR052939">
    <property type="entry name" value="23S_rRNA_MeTrnsfrase_RlmA"/>
</dbReference>
<dbReference type="Pfam" id="PF21302">
    <property type="entry name" value="Zn_ribbon_RlmA"/>
    <property type="match status" value="1"/>
</dbReference>
<dbReference type="InterPro" id="IPR048647">
    <property type="entry name" value="RlmA_N"/>
</dbReference>
<sequence>MCLFNCAFFISLKRMNEVFFLSENNRTMANARLLAAHEDIFICPICSNPVKVVDLKSLICSNHHCFDISKQGYVNLLSHPLRTKYDRKLFESRAIISQNGVFDPLIARICKIMVDELGPTSTMECIKILDAGCGEGSHLPDIQQRIHEQSQHNLLGLGMDISKDGIRIASRRSSRAIWCVADLAQCPFKDNQFDFILNILSPSNYSEFHRMLADDGMVIKVIPERKYLQELRGMFYRPTDKMVYSNEHTVELFSRKFKVVDIQRVQYSVTIDQKYMGQLVHMTPLSWGASQEQIQQILGMHKLEVTMDFSVLLGKKE</sequence>
<dbReference type="Gene3D" id="3.40.50.150">
    <property type="entry name" value="Vaccinia Virus protein VP39"/>
    <property type="match status" value="1"/>
</dbReference>
<dbReference type="GO" id="GO:0032259">
    <property type="term" value="P:methylation"/>
    <property type="evidence" value="ECO:0007669"/>
    <property type="project" value="UniProtKB-KW"/>
</dbReference>
<feature type="domain" description="23S rRNA (guanine(745)-N(1))-methyltransferase N-terminal" evidence="2">
    <location>
        <begin position="41"/>
        <end position="77"/>
    </location>
</feature>
<organism evidence="3 4">
    <name type="scientific">Paenibacillus aurantiacus</name>
    <dbReference type="NCBI Taxonomy" id="1936118"/>
    <lineage>
        <taxon>Bacteria</taxon>
        <taxon>Bacillati</taxon>
        <taxon>Bacillota</taxon>
        <taxon>Bacilli</taxon>
        <taxon>Bacillales</taxon>
        <taxon>Paenibacillaceae</taxon>
        <taxon>Paenibacillus</taxon>
    </lineage>
</organism>
<name>A0ABV5KSY6_9BACL</name>
<evidence type="ECO:0000259" key="1">
    <source>
        <dbReference type="Pfam" id="PF13649"/>
    </source>
</evidence>
<accession>A0ABV5KSY6</accession>
<gene>
    <name evidence="3" type="ORF">ACFFSY_20600</name>
</gene>
<dbReference type="InterPro" id="IPR029063">
    <property type="entry name" value="SAM-dependent_MTases_sf"/>
</dbReference>
<dbReference type="SUPFAM" id="SSF53335">
    <property type="entry name" value="S-adenosyl-L-methionine-dependent methyltransferases"/>
    <property type="match status" value="1"/>
</dbReference>
<dbReference type="Proteomes" id="UP001589747">
    <property type="component" value="Unassembled WGS sequence"/>
</dbReference>
<evidence type="ECO:0000313" key="4">
    <source>
        <dbReference type="Proteomes" id="UP001589747"/>
    </source>
</evidence>
<evidence type="ECO:0000313" key="3">
    <source>
        <dbReference type="EMBL" id="MFB9328337.1"/>
    </source>
</evidence>
<dbReference type="GO" id="GO:0008168">
    <property type="term" value="F:methyltransferase activity"/>
    <property type="evidence" value="ECO:0007669"/>
    <property type="project" value="UniProtKB-KW"/>
</dbReference>
<dbReference type="PIRSF" id="PIRSF018249">
    <property type="entry name" value="MyrA_prd"/>
    <property type="match status" value="1"/>
</dbReference>
<protein>
    <submittedName>
        <fullName evidence="3">RNA methyltransferase</fullName>
    </submittedName>
</protein>
<proteinExistence type="predicted"/>
<keyword evidence="3" id="KW-0808">Transferase</keyword>
<dbReference type="InterPro" id="IPR041698">
    <property type="entry name" value="Methyltransf_25"/>
</dbReference>
<dbReference type="RefSeq" id="WP_377497533.1">
    <property type="nucleotide sequence ID" value="NZ_JBHMDO010000033.1"/>
</dbReference>
<keyword evidence="3" id="KW-0489">Methyltransferase</keyword>
<dbReference type="InterPro" id="IPR016718">
    <property type="entry name" value="rRNA_m1G-MeTrfase_A_prd"/>
</dbReference>
<dbReference type="Pfam" id="PF13649">
    <property type="entry name" value="Methyltransf_25"/>
    <property type="match status" value="1"/>
</dbReference>
<feature type="domain" description="Methyltransferase" evidence="1">
    <location>
        <begin position="128"/>
        <end position="213"/>
    </location>
</feature>
<comment type="caution">
    <text evidence="3">The sequence shown here is derived from an EMBL/GenBank/DDBJ whole genome shotgun (WGS) entry which is preliminary data.</text>
</comment>
<keyword evidence="4" id="KW-1185">Reference proteome</keyword>
<dbReference type="PANTHER" id="PTHR43460:SF1">
    <property type="entry name" value="METHYLTRANSFERASE TYPE 11 DOMAIN-CONTAINING PROTEIN"/>
    <property type="match status" value="1"/>
</dbReference>
<dbReference type="EMBL" id="JBHMDO010000033">
    <property type="protein sequence ID" value="MFB9328337.1"/>
    <property type="molecule type" value="Genomic_DNA"/>
</dbReference>
<reference evidence="3 4" key="1">
    <citation type="submission" date="2024-09" db="EMBL/GenBank/DDBJ databases">
        <authorList>
            <person name="Sun Q."/>
            <person name="Mori K."/>
        </authorList>
    </citation>
    <scope>NUCLEOTIDE SEQUENCE [LARGE SCALE GENOMIC DNA]</scope>
    <source>
        <strain evidence="3 4">TISTR 2452</strain>
    </source>
</reference>
<dbReference type="PANTHER" id="PTHR43460">
    <property type="entry name" value="METHYLTRANSFERASE"/>
    <property type="match status" value="1"/>
</dbReference>